<keyword evidence="1" id="KW-0472">Membrane</keyword>
<name>A0ABW0TZI4_9BACL</name>
<feature type="transmembrane region" description="Helical" evidence="1">
    <location>
        <begin position="51"/>
        <end position="69"/>
    </location>
</feature>
<accession>A0ABW0TZI4</accession>
<evidence type="ECO:0000256" key="1">
    <source>
        <dbReference type="SAM" id="Phobius"/>
    </source>
</evidence>
<keyword evidence="3" id="KW-1185">Reference proteome</keyword>
<feature type="transmembrane region" description="Helical" evidence="1">
    <location>
        <begin position="113"/>
        <end position="132"/>
    </location>
</feature>
<proteinExistence type="predicted"/>
<sequence length="184" mass="21713">MPLFTAVVALLIPEYDQQYFKWIAAVFVLLLVLPIVLSYRFPANKEKAYRLTIMYQLYAFTFFAAFPLLKVLKGSIVIQLLLVGFFIGIYFLARFDQRTEVPILFPDSDKRKWLAIPFYAVPVLLAIFSFGGNHRVTRRFFETHGYDFSMTYISIILYLFACWLLFLFSSLAYKSFVKEKRWEK</sequence>
<feature type="transmembrane region" description="Helical" evidence="1">
    <location>
        <begin position="20"/>
        <end position="39"/>
    </location>
</feature>
<organism evidence="2 3">
    <name type="scientific">Sporosarcina koreensis</name>
    <dbReference type="NCBI Taxonomy" id="334735"/>
    <lineage>
        <taxon>Bacteria</taxon>
        <taxon>Bacillati</taxon>
        <taxon>Bacillota</taxon>
        <taxon>Bacilli</taxon>
        <taxon>Bacillales</taxon>
        <taxon>Caryophanaceae</taxon>
        <taxon>Sporosarcina</taxon>
    </lineage>
</organism>
<gene>
    <name evidence="2" type="ORF">ACFPTP_13265</name>
</gene>
<dbReference type="RefSeq" id="WP_381445696.1">
    <property type="nucleotide sequence ID" value="NZ_JBHSNP010000027.1"/>
</dbReference>
<reference evidence="3" key="1">
    <citation type="journal article" date="2019" name="Int. J. Syst. Evol. Microbiol.">
        <title>The Global Catalogue of Microorganisms (GCM) 10K type strain sequencing project: providing services to taxonomists for standard genome sequencing and annotation.</title>
        <authorList>
            <consortium name="The Broad Institute Genomics Platform"/>
            <consortium name="The Broad Institute Genome Sequencing Center for Infectious Disease"/>
            <person name="Wu L."/>
            <person name="Ma J."/>
        </authorList>
    </citation>
    <scope>NUCLEOTIDE SEQUENCE [LARGE SCALE GENOMIC DNA]</scope>
    <source>
        <strain evidence="3">KACC 11299</strain>
    </source>
</reference>
<comment type="caution">
    <text evidence="2">The sequence shown here is derived from an EMBL/GenBank/DDBJ whole genome shotgun (WGS) entry which is preliminary data.</text>
</comment>
<feature type="transmembrane region" description="Helical" evidence="1">
    <location>
        <begin position="152"/>
        <end position="173"/>
    </location>
</feature>
<protein>
    <submittedName>
        <fullName evidence="2">Uncharacterized protein</fullName>
    </submittedName>
</protein>
<feature type="transmembrane region" description="Helical" evidence="1">
    <location>
        <begin position="75"/>
        <end position="93"/>
    </location>
</feature>
<evidence type="ECO:0000313" key="2">
    <source>
        <dbReference type="EMBL" id="MFC5604192.1"/>
    </source>
</evidence>
<keyword evidence="1" id="KW-1133">Transmembrane helix</keyword>
<keyword evidence="1" id="KW-0812">Transmembrane</keyword>
<evidence type="ECO:0000313" key="3">
    <source>
        <dbReference type="Proteomes" id="UP001596071"/>
    </source>
</evidence>
<dbReference type="EMBL" id="JBHSNP010000027">
    <property type="protein sequence ID" value="MFC5604192.1"/>
    <property type="molecule type" value="Genomic_DNA"/>
</dbReference>
<dbReference type="Proteomes" id="UP001596071">
    <property type="component" value="Unassembled WGS sequence"/>
</dbReference>